<name>A0A8I3A6F6_9AGAM</name>
<dbReference type="SUPFAM" id="SSF49777">
    <property type="entry name" value="PEBP-like"/>
    <property type="match status" value="1"/>
</dbReference>
<dbReference type="PANTHER" id="PTHR11362:SF82">
    <property type="entry name" value="PHOSPHATIDYLETHANOLAMINE-BINDING PROTEIN 4"/>
    <property type="match status" value="1"/>
</dbReference>
<feature type="compositionally biased region" description="Basic residues" evidence="1">
    <location>
        <begin position="39"/>
        <end position="50"/>
    </location>
</feature>
<evidence type="ECO:0000313" key="2">
    <source>
        <dbReference type="EMBL" id="KAG6373111.1"/>
    </source>
</evidence>
<dbReference type="EMBL" id="JAGFBS010000023">
    <property type="protein sequence ID" value="KAG6373111.1"/>
    <property type="molecule type" value="Genomic_DNA"/>
</dbReference>
<dbReference type="CDD" id="cd00866">
    <property type="entry name" value="PEBP_euk"/>
    <property type="match status" value="1"/>
</dbReference>
<dbReference type="Pfam" id="PF01161">
    <property type="entry name" value="PBP"/>
    <property type="match status" value="1"/>
</dbReference>
<dbReference type="InterPro" id="IPR036610">
    <property type="entry name" value="PEBP-like_sf"/>
</dbReference>
<dbReference type="PANTHER" id="PTHR11362">
    <property type="entry name" value="PHOSPHATIDYLETHANOLAMINE-BINDING PROTEIN"/>
    <property type="match status" value="1"/>
</dbReference>
<comment type="caution">
    <text evidence="2">The sequence shown here is derived from an EMBL/GenBank/DDBJ whole genome shotgun (WGS) entry which is preliminary data.</text>
</comment>
<sequence>MFTLRRLQSHSSTRFFGTSVTLRATSSSPTAPVPEEASRRRRPLKTRRPRISLEHPREWKRPLAYGVLPAFDEALKFIKADSEALKLEMQDVQASLKAANQAAEPDPVATKQLEEKSNYLDIQSEINLPEAQWKCANGMADMAKAVDRHIIERRWRKEGALDLLMERIHQMHVVPDAFPDLHPSFDLRVSFPVHQTKVALTPPKYKFVEPGVYLLPEQTVDPPRLHKDVFHTDERLYTLIMVDPDVPDEANNTYQSFLHWLQPNISLSATSPSLIHNINSHTKYIPPHPQKGTPYHRYTILLLPQRSHIDVPVVEMDKRIGFPVREFMASYELDPSTGGGAHMWRGEWNPTVSIIYRDLFKTDEPVYGKPPKPDRYADVRGKNRYFM</sequence>
<feature type="region of interest" description="Disordered" evidence="1">
    <location>
        <begin position="20"/>
        <end position="51"/>
    </location>
</feature>
<reference evidence="2" key="1">
    <citation type="submission" date="2021-03" db="EMBL/GenBank/DDBJ databases">
        <title>Evolutionary innovations through gain and loss of genes in the ectomycorrhizal Boletales.</title>
        <authorList>
            <person name="Wu G."/>
            <person name="Miyauchi S."/>
            <person name="Morin E."/>
            <person name="Yang Z.-L."/>
            <person name="Xu J."/>
            <person name="Martin F.M."/>
        </authorList>
    </citation>
    <scope>NUCLEOTIDE SEQUENCE</scope>
    <source>
        <strain evidence="2">BR01</strain>
    </source>
</reference>
<protein>
    <submittedName>
        <fullName evidence="2">Phosphatidylethanolamine-binding protein</fullName>
    </submittedName>
</protein>
<evidence type="ECO:0000256" key="1">
    <source>
        <dbReference type="SAM" id="MobiDB-lite"/>
    </source>
</evidence>
<gene>
    <name evidence="2" type="ORF">JVT61DRAFT_6713</name>
</gene>
<evidence type="ECO:0000313" key="3">
    <source>
        <dbReference type="Proteomes" id="UP000683000"/>
    </source>
</evidence>
<dbReference type="Gene3D" id="1.20.58.1180">
    <property type="match status" value="1"/>
</dbReference>
<dbReference type="OrthoDB" id="2153661at2759"/>
<dbReference type="InterPro" id="IPR035810">
    <property type="entry name" value="PEBP_euk"/>
</dbReference>
<feature type="compositionally biased region" description="Polar residues" evidence="1">
    <location>
        <begin position="20"/>
        <end position="30"/>
    </location>
</feature>
<accession>A0A8I3A6F6</accession>
<dbReference type="InterPro" id="IPR008914">
    <property type="entry name" value="PEBP"/>
</dbReference>
<keyword evidence="3" id="KW-1185">Reference proteome</keyword>
<dbReference type="AlphaFoldDB" id="A0A8I3A6F6"/>
<organism evidence="2 3">
    <name type="scientific">Boletus reticuloceps</name>
    <dbReference type="NCBI Taxonomy" id="495285"/>
    <lineage>
        <taxon>Eukaryota</taxon>
        <taxon>Fungi</taxon>
        <taxon>Dikarya</taxon>
        <taxon>Basidiomycota</taxon>
        <taxon>Agaricomycotina</taxon>
        <taxon>Agaricomycetes</taxon>
        <taxon>Agaricomycetidae</taxon>
        <taxon>Boletales</taxon>
        <taxon>Boletineae</taxon>
        <taxon>Boletaceae</taxon>
        <taxon>Boletoideae</taxon>
        <taxon>Boletus</taxon>
    </lineage>
</organism>
<proteinExistence type="predicted"/>
<dbReference type="Gene3D" id="3.90.280.10">
    <property type="entry name" value="PEBP-like"/>
    <property type="match status" value="1"/>
</dbReference>
<dbReference type="Proteomes" id="UP000683000">
    <property type="component" value="Unassembled WGS sequence"/>
</dbReference>